<keyword evidence="1" id="KW-0472">Membrane</keyword>
<dbReference type="Proteomes" id="UP000010808">
    <property type="component" value="Chromosome"/>
</dbReference>
<accession>L0R8I3</accession>
<protein>
    <submittedName>
        <fullName evidence="2">Uncharacterized protein</fullName>
    </submittedName>
</protein>
<evidence type="ECO:0000256" key="1">
    <source>
        <dbReference type="SAM" id="Phobius"/>
    </source>
</evidence>
<keyword evidence="3" id="KW-1185">Reference proteome</keyword>
<sequence>MNKIKHQRIKSSGKGKETSYILIAATTLLITCSALISLNHTKSESIKLPKFQMSAFTDLNEQELAIFNGLYTSAVEIDEIHNDEGGEWLTITELEDSFLPPFVKDSLWKKSGQYKWSRRLNPTGSIDVAIYSGSPTGKIKSGSFTLLFLHDHAAMNSSQNPNPVHAPFEIWYHASSEKHPPSLITDQAFIAAGWKEVAPLSGKDEVKRIKG</sequence>
<organism evidence="2 3">
    <name type="scientific">Maridesulfovibrio hydrothermalis AM13 = DSM 14728</name>
    <dbReference type="NCBI Taxonomy" id="1121451"/>
    <lineage>
        <taxon>Bacteria</taxon>
        <taxon>Pseudomonadati</taxon>
        <taxon>Thermodesulfobacteriota</taxon>
        <taxon>Desulfovibrionia</taxon>
        <taxon>Desulfovibrionales</taxon>
        <taxon>Desulfovibrionaceae</taxon>
        <taxon>Maridesulfovibrio</taxon>
    </lineage>
</organism>
<dbReference type="PATRIC" id="fig|1121451.3.peg.1040"/>
<keyword evidence="1" id="KW-0812">Transmembrane</keyword>
<dbReference type="OrthoDB" id="79932at2"/>
<reference evidence="2 3" key="1">
    <citation type="submission" date="2012-10" db="EMBL/GenBank/DDBJ databases">
        <authorList>
            <person name="Genoscope - CEA"/>
        </authorList>
    </citation>
    <scope>NUCLEOTIDE SEQUENCE [LARGE SCALE GENOMIC DNA]</scope>
    <source>
        <strain evidence="3">AM13 / DSM 14728</strain>
    </source>
</reference>
<dbReference type="InterPro" id="IPR046160">
    <property type="entry name" value="DUF6162"/>
</dbReference>
<proteinExistence type="predicted"/>
<gene>
    <name evidence="2" type="ORF">DESAM_20777</name>
</gene>
<dbReference type="KEGG" id="dhy:DESAM_20777"/>
<evidence type="ECO:0000313" key="3">
    <source>
        <dbReference type="Proteomes" id="UP000010808"/>
    </source>
</evidence>
<name>L0R8I3_9BACT</name>
<dbReference type="STRING" id="1121451.DESAM_20777"/>
<dbReference type="HOGENOM" id="CLU_101377_0_0_7"/>
<feature type="transmembrane region" description="Helical" evidence="1">
    <location>
        <begin position="20"/>
        <end position="38"/>
    </location>
</feature>
<dbReference type="AlphaFoldDB" id="L0R8I3"/>
<dbReference type="Pfam" id="PF19659">
    <property type="entry name" value="DUF6162"/>
    <property type="match status" value="1"/>
</dbReference>
<evidence type="ECO:0000313" key="2">
    <source>
        <dbReference type="EMBL" id="CCO23064.1"/>
    </source>
</evidence>
<dbReference type="RefSeq" id="WP_015335669.1">
    <property type="nucleotide sequence ID" value="NC_020055.1"/>
</dbReference>
<keyword evidence="1" id="KW-1133">Transmembrane helix</keyword>
<dbReference type="eggNOG" id="ENOG5032TC2">
    <property type="taxonomic scope" value="Bacteria"/>
</dbReference>
<dbReference type="EMBL" id="FO203522">
    <property type="protein sequence ID" value="CCO23064.1"/>
    <property type="molecule type" value="Genomic_DNA"/>
</dbReference>